<feature type="repeat" description="PPR" evidence="3">
    <location>
        <begin position="183"/>
        <end position="217"/>
    </location>
</feature>
<dbReference type="InterPro" id="IPR002885">
    <property type="entry name" value="PPR_rpt"/>
</dbReference>
<feature type="repeat" description="PPR" evidence="3">
    <location>
        <begin position="429"/>
        <end position="463"/>
    </location>
</feature>
<dbReference type="NCBIfam" id="TIGR00756">
    <property type="entry name" value="PPR"/>
    <property type="match status" value="6"/>
</dbReference>
<dbReference type="PANTHER" id="PTHR47933:SF11">
    <property type="entry name" value="PENTATRICOPEPTIDE REPEAT-CONTAINING PROTEIN 2"/>
    <property type="match status" value="1"/>
</dbReference>
<dbReference type="PANTHER" id="PTHR47933">
    <property type="entry name" value="PENTATRICOPEPTIDE REPEAT-CONTAINING PROTEIN 1, MITOCHONDRIAL"/>
    <property type="match status" value="1"/>
</dbReference>
<gene>
    <name evidence="5" type="primary">LOC101498485</name>
</gene>
<dbReference type="KEGG" id="cam:101498485"/>
<feature type="repeat" description="PPR" evidence="3">
    <location>
        <begin position="324"/>
        <end position="358"/>
    </location>
</feature>
<organism evidence="4 5">
    <name type="scientific">Cicer arietinum</name>
    <name type="common">Chickpea</name>
    <name type="synonym">Garbanzo</name>
    <dbReference type="NCBI Taxonomy" id="3827"/>
    <lineage>
        <taxon>Eukaryota</taxon>
        <taxon>Viridiplantae</taxon>
        <taxon>Streptophyta</taxon>
        <taxon>Embryophyta</taxon>
        <taxon>Tracheophyta</taxon>
        <taxon>Spermatophyta</taxon>
        <taxon>Magnoliopsida</taxon>
        <taxon>eudicotyledons</taxon>
        <taxon>Gunneridae</taxon>
        <taxon>Pentapetalae</taxon>
        <taxon>rosids</taxon>
        <taxon>fabids</taxon>
        <taxon>Fabales</taxon>
        <taxon>Fabaceae</taxon>
        <taxon>Papilionoideae</taxon>
        <taxon>50 kb inversion clade</taxon>
        <taxon>NPAAA clade</taxon>
        <taxon>Hologalegina</taxon>
        <taxon>IRL clade</taxon>
        <taxon>Cicereae</taxon>
        <taxon>Cicer</taxon>
    </lineage>
</organism>
<evidence type="ECO:0000256" key="3">
    <source>
        <dbReference type="PROSITE-ProRule" id="PRU00708"/>
    </source>
</evidence>
<dbReference type="AlphaFoldDB" id="A0A3Q7X6Q7"/>
<sequence>MAVRRSGTFLHLTSGHSHCTSSPHFRNLTTETKQGDYPSPTQTPLPEDQCFTHILNEICKITRTEPHWEKTLLSQYPSFNFSQPNLFPRYLNLQNNSFLSLRFFHWLSSHCGFSPDQSSYNALFDTLVDAGACKAAKSLLDNPGFTPQPASLESYIWCLSNGGMVEDALDVFVTLKKVGFLPSVSTFNASLLACLKVGRTDLVWTLYEHLLESGVVASIDVETVRYLIKAFCAENKVFNGYELLRQVLDKGLCPDNTVFNTLISGFCKETQYTRVSEILHIMIAMKCNPGISTYQEIINGLFKRKNVEGFRVFNDLKDRGYFPDRVMYTTVIKGLCDIGLLGEARKLWFEMIHKGLVPNEYTYNVMMYGYFKIGDIVEARKLYDDMSSRGYAENIVSYTTMISGLCLHGRTGEALSLFHEMSQKGVHHDLITYNSLIKGLCQNGELVKAANLLNELLAQGLDPSVSSFTPLIKRLCEVGDTGGAMRLLKDMHDRDLEPMACTHDYIIIGLCKEGNFAQGMEWLLNMLSWKLKPKEHTFEHLIDGLTQEDRIDDILIALDLMFREGYRLKKSIIHSLVSKFSKENVDFPNLCLEELV</sequence>
<keyword evidence="2" id="KW-0677">Repeat</keyword>
<dbReference type="PROSITE" id="PS51375">
    <property type="entry name" value="PPR"/>
    <property type="match status" value="8"/>
</dbReference>
<feature type="repeat" description="PPR" evidence="3">
    <location>
        <begin position="394"/>
        <end position="428"/>
    </location>
</feature>
<dbReference type="Proteomes" id="UP000087171">
    <property type="component" value="Chromosome Ca4"/>
</dbReference>
<evidence type="ECO:0000313" key="4">
    <source>
        <dbReference type="Proteomes" id="UP000087171"/>
    </source>
</evidence>
<dbReference type="SUPFAM" id="SSF81901">
    <property type="entry name" value="HCP-like"/>
    <property type="match status" value="1"/>
</dbReference>
<feature type="repeat" description="PPR" evidence="3">
    <location>
        <begin position="220"/>
        <end position="254"/>
    </location>
</feature>
<reference evidence="4" key="1">
    <citation type="journal article" date="2013" name="Nat. Biotechnol.">
        <title>Draft genome sequence of chickpea (Cicer arietinum) provides a resource for trait improvement.</title>
        <authorList>
            <person name="Varshney R.K."/>
            <person name="Song C."/>
            <person name="Saxena R.K."/>
            <person name="Azam S."/>
            <person name="Yu S."/>
            <person name="Sharpe A.G."/>
            <person name="Cannon S."/>
            <person name="Baek J."/>
            <person name="Rosen B.D."/>
            <person name="Tar'an B."/>
            <person name="Millan T."/>
            <person name="Zhang X."/>
            <person name="Ramsay L.D."/>
            <person name="Iwata A."/>
            <person name="Wang Y."/>
            <person name="Nelson W."/>
            <person name="Farmer A.D."/>
            <person name="Gaur P.M."/>
            <person name="Soderlund C."/>
            <person name="Penmetsa R.V."/>
            <person name="Xu C."/>
            <person name="Bharti A.K."/>
            <person name="He W."/>
            <person name="Winter P."/>
            <person name="Zhao S."/>
            <person name="Hane J.K."/>
            <person name="Carrasquilla-Garcia N."/>
            <person name="Condie J.A."/>
            <person name="Upadhyaya H.D."/>
            <person name="Luo M.C."/>
            <person name="Thudi M."/>
            <person name="Gowda C.L."/>
            <person name="Singh N.P."/>
            <person name="Lichtenzveig J."/>
            <person name="Gali K.K."/>
            <person name="Rubio J."/>
            <person name="Nadarajan N."/>
            <person name="Dolezel J."/>
            <person name="Bansal K.C."/>
            <person name="Xu X."/>
            <person name="Edwards D."/>
            <person name="Zhang G."/>
            <person name="Kahl G."/>
            <person name="Gil J."/>
            <person name="Singh K.B."/>
            <person name="Datta S.K."/>
            <person name="Jackson S.A."/>
            <person name="Wang J."/>
            <person name="Cook D.R."/>
        </authorList>
    </citation>
    <scope>NUCLEOTIDE SEQUENCE [LARGE SCALE GENOMIC DNA]</scope>
    <source>
        <strain evidence="4">cv. CDC Frontier</strain>
    </source>
</reference>
<dbReference type="Pfam" id="PF13041">
    <property type="entry name" value="PPR_2"/>
    <property type="match status" value="3"/>
</dbReference>
<proteinExistence type="inferred from homology"/>
<comment type="similarity">
    <text evidence="1">Belongs to the PPR family. P subfamily.</text>
</comment>
<dbReference type="InterPro" id="IPR051240">
    <property type="entry name" value="Mito_RNA-Proc/Resp"/>
</dbReference>
<evidence type="ECO:0000313" key="5">
    <source>
        <dbReference type="RefSeq" id="XP_027189339.1"/>
    </source>
</evidence>
<name>A0A3Q7X6Q7_CICAR</name>
<dbReference type="Gene3D" id="1.25.40.10">
    <property type="entry name" value="Tetratricopeptide repeat domain"/>
    <property type="match status" value="4"/>
</dbReference>
<dbReference type="GO" id="GO:0003729">
    <property type="term" value="F:mRNA binding"/>
    <property type="evidence" value="ECO:0007669"/>
    <property type="project" value="TreeGrafter"/>
</dbReference>
<evidence type="ECO:0000256" key="1">
    <source>
        <dbReference type="ARBA" id="ARBA00007626"/>
    </source>
</evidence>
<dbReference type="InterPro" id="IPR011990">
    <property type="entry name" value="TPR-like_helical_dom_sf"/>
</dbReference>
<reference evidence="5" key="2">
    <citation type="submission" date="2025-08" db="UniProtKB">
        <authorList>
            <consortium name="RefSeq"/>
        </authorList>
    </citation>
    <scope>IDENTIFICATION</scope>
    <source>
        <tissue evidence="5">Etiolated seedlings</tissue>
    </source>
</reference>
<dbReference type="RefSeq" id="XP_027189339.1">
    <property type="nucleotide sequence ID" value="XM_027333538.1"/>
</dbReference>
<accession>A0A3Q7X6Q7</accession>
<feature type="repeat" description="PPR" evidence="3">
    <location>
        <begin position="255"/>
        <end position="289"/>
    </location>
</feature>
<dbReference type="Pfam" id="PF13812">
    <property type="entry name" value="PPR_3"/>
    <property type="match status" value="1"/>
</dbReference>
<feature type="repeat" description="PPR" evidence="3">
    <location>
        <begin position="464"/>
        <end position="498"/>
    </location>
</feature>
<dbReference type="OrthoDB" id="185373at2759"/>
<feature type="repeat" description="PPR" evidence="3">
    <location>
        <begin position="359"/>
        <end position="393"/>
    </location>
</feature>
<keyword evidence="4" id="KW-1185">Reference proteome</keyword>
<evidence type="ECO:0000256" key="2">
    <source>
        <dbReference type="ARBA" id="ARBA00022737"/>
    </source>
</evidence>
<protein>
    <submittedName>
        <fullName evidence="5">LOW QUALITY PROTEIN: pentatricopeptide repeat-containing protein At5g18950-like</fullName>
    </submittedName>
</protein>